<feature type="coiled-coil region" evidence="1">
    <location>
        <begin position="577"/>
        <end position="640"/>
    </location>
</feature>
<sequence length="1099" mass="128136">MEDFNFIQQKLSAFIRRFYINELLKGSILFFSIWLFYLILILLIEYFFWLAPAGRSLLFWIFIVVSAGLLFKFILVPLAKLFKLLKGITLVEASRMVGKHFPEVNDKLLNVLQLQNSTEKSDLLLASIAQKSRELKPVPFIFAVNFKSSLRYLKYAAFPVIIILAFLLTGNSSVFSDSYSRVVHYKTIYEPPAPFSFILNNDEFLVEEGKDLKLEVKTSGKLVPETITIHYNGEMYYLKSFGVNEFEYDFRGIKEDVEFYLSSNNVRSRNYKIEVLAVPKLLDFQMHLEYPKYIQKKSETVKGTGNVNIPEGTKVSWELNTKSTDEVAFVLKDSTIQFGRKDASFSLTKPVYSNFEYKIKTSNSRVKDHEMLEYSISVIKDQFPQITVEHKIDSIDGESLYFFGKVSDDHAVSALNMVYYTDNEEDKAEKIEISIENQVFNEFLSSFPGNLSLEKGKEYNVYFEVFDNDGIRGAKRSKSEIFNFREKSDNEIVEERLQQQEESIENLTQSLDKMQLSEQELKELSQLQKQKEQLNYNDRKKLDSFLERQKQQTEMMKNYSEKLKRSLEDKVGTKESSEFKEELKERLERNEKRLQESEALLEELQKYSDKISREELTEKLEKLSKQNSTEQKNLEQLLELTKRYYVQEKTQKLANDLSESAQKQEALKDQDSLNSVENQEEISKEFEEFQKQMEVLEKENENLKKPMDLGREEEKEEEIKEEQQQAEKNLENNKAEDAGKNQQKAAEKMKEMSKKMKASQMMAQGEQLNANIESMRQILSNLIVFSFEQEDLLLNFRDIRINNPGYAKELRKQQVLKEHFRHIDDSIFSLALNNPMITEKITSKLTDIEFNIDKSLERLAEHQLPQGTASQQYVMTGTNELALMLSDVLSNMQEMANPQPGSGGDGKGMQLPDIIQSQEQLKEKMQQGMSQGKGEEPKEGEGKDAKDGNQNGEEKGADKLGEEMSGELYEIFKEQQMLRQQLEDALKERGLDKKNSGLLREMENLERDVLEKGFNTETLERMNRIVHRLLQLESAVMEQEEEERRTSRTNENIYENRAKDQIIRAKEYFNSTEILNRQTLPLRPVYKEKVKRYFEGVEN</sequence>
<evidence type="ECO:0000313" key="4">
    <source>
        <dbReference type="EMBL" id="EHQ02734.1"/>
    </source>
</evidence>
<feature type="coiled-coil region" evidence="1">
    <location>
        <begin position="988"/>
        <end position="1057"/>
    </location>
</feature>
<dbReference type="STRING" id="865937.Gilli_2101"/>
<dbReference type="HOGENOM" id="CLU_008611_0_0_10"/>
<name>H2BUA0_GILLR</name>
<keyword evidence="5" id="KW-1185">Reference proteome</keyword>
<keyword evidence="3" id="KW-0472">Membrane</keyword>
<feature type="region of interest" description="Disordered" evidence="2">
    <location>
        <begin position="656"/>
        <end position="679"/>
    </location>
</feature>
<feature type="coiled-coil region" evidence="1">
    <location>
        <begin position="490"/>
        <end position="537"/>
    </location>
</feature>
<dbReference type="eggNOG" id="COG1196">
    <property type="taxonomic scope" value="Bacteria"/>
</dbReference>
<gene>
    <name evidence="4" type="ORF">Gilli_2101</name>
</gene>
<keyword evidence="1" id="KW-0175">Coiled coil</keyword>
<keyword evidence="4" id="KW-0436">Ligase</keyword>
<organism evidence="4 5">
    <name type="scientific">Gillisia limnaea (strain DSM 15749 / LMG 21470 / R-8282)</name>
    <dbReference type="NCBI Taxonomy" id="865937"/>
    <lineage>
        <taxon>Bacteria</taxon>
        <taxon>Pseudomonadati</taxon>
        <taxon>Bacteroidota</taxon>
        <taxon>Flavobacteriia</taxon>
        <taxon>Flavobacteriales</taxon>
        <taxon>Flavobacteriaceae</taxon>
        <taxon>Gillisia</taxon>
    </lineage>
</organism>
<accession>H2BUA0</accession>
<evidence type="ECO:0000256" key="2">
    <source>
        <dbReference type="SAM" id="MobiDB-lite"/>
    </source>
</evidence>
<dbReference type="AlphaFoldDB" id="H2BUA0"/>
<evidence type="ECO:0000313" key="5">
    <source>
        <dbReference type="Proteomes" id="UP000003844"/>
    </source>
</evidence>
<evidence type="ECO:0000256" key="1">
    <source>
        <dbReference type="SAM" id="Coils"/>
    </source>
</evidence>
<keyword evidence="4" id="KW-0030">Aminoacyl-tRNA synthetase</keyword>
<evidence type="ECO:0000256" key="3">
    <source>
        <dbReference type="SAM" id="Phobius"/>
    </source>
</evidence>
<feature type="region of interest" description="Disordered" evidence="2">
    <location>
        <begin position="699"/>
        <end position="746"/>
    </location>
</feature>
<feature type="compositionally biased region" description="Basic and acidic residues" evidence="2">
    <location>
        <begin position="933"/>
        <end position="961"/>
    </location>
</feature>
<dbReference type="GO" id="GO:0004812">
    <property type="term" value="F:aminoacyl-tRNA ligase activity"/>
    <property type="evidence" value="ECO:0007669"/>
    <property type="project" value="UniProtKB-KW"/>
</dbReference>
<proteinExistence type="predicted"/>
<dbReference type="Proteomes" id="UP000003844">
    <property type="component" value="Unassembled WGS sequence"/>
</dbReference>
<feature type="region of interest" description="Disordered" evidence="2">
    <location>
        <begin position="920"/>
        <end position="961"/>
    </location>
</feature>
<dbReference type="EMBL" id="JH594606">
    <property type="protein sequence ID" value="EHQ02734.1"/>
    <property type="molecule type" value="Genomic_DNA"/>
</dbReference>
<protein>
    <submittedName>
        <fullName evidence="4">Glutamyl-tRNA synthetase</fullName>
    </submittedName>
</protein>
<feature type="transmembrane region" description="Helical" evidence="3">
    <location>
        <begin position="57"/>
        <end position="79"/>
    </location>
</feature>
<feature type="transmembrane region" description="Helical" evidence="3">
    <location>
        <begin position="26"/>
        <end position="51"/>
    </location>
</feature>
<keyword evidence="3" id="KW-1133">Transmembrane helix</keyword>
<dbReference type="OrthoDB" id="9812498at2"/>
<keyword evidence="3" id="KW-0812">Transmembrane</keyword>
<dbReference type="RefSeq" id="WP_006989044.1">
    <property type="nucleotide sequence ID" value="NZ_JH594606.1"/>
</dbReference>
<reference evidence="5" key="1">
    <citation type="journal article" date="2012" name="Stand. Genomic Sci.">
        <title>Genome sequence of the Antarctic rhodopsins-containing flavobacterium Gillisia limnaea type strain (R-8282(T)).</title>
        <authorList>
            <person name="Riedel T."/>
            <person name="Held B."/>
            <person name="Nolan M."/>
            <person name="Lucas S."/>
            <person name="Lapidus A."/>
            <person name="Tice H."/>
            <person name="Del Rio T.G."/>
            <person name="Cheng J.F."/>
            <person name="Han C."/>
            <person name="Tapia R."/>
            <person name="Goodwin L.A."/>
            <person name="Pitluck S."/>
            <person name="Liolios K."/>
            <person name="Mavromatis K."/>
            <person name="Pagani I."/>
            <person name="Ivanova N."/>
            <person name="Mikhailova N."/>
            <person name="Pati A."/>
            <person name="Chen A."/>
            <person name="Palaniappan K."/>
            <person name="Land M."/>
            <person name="Rohde M."/>
            <person name="Tindall B.J."/>
            <person name="Detter J.C."/>
            <person name="Goker M."/>
            <person name="Bristow J."/>
            <person name="Eisen J.A."/>
            <person name="Markowitz V."/>
            <person name="Hugenholtz P."/>
            <person name="Kyrpides N.C."/>
            <person name="Klenk H.P."/>
            <person name="Woyke T."/>
        </authorList>
    </citation>
    <scope>NUCLEOTIDE SEQUENCE [LARGE SCALE GENOMIC DNA]</scope>
    <source>
        <strain evidence="5">DSM 15749 / LMG 21470 / R-8282</strain>
    </source>
</reference>